<dbReference type="Proteomes" id="UP000028534">
    <property type="component" value="Unassembled WGS sequence"/>
</dbReference>
<dbReference type="AlphaFoldDB" id="A0A084E4Z0"/>
<dbReference type="eggNOG" id="COG0438">
    <property type="taxonomic scope" value="Bacteria"/>
</dbReference>
<dbReference type="STRING" id="13690.AX777_13790"/>
<feature type="domain" description="Glycosyltransferase subfamily 4-like N-terminal" evidence="1">
    <location>
        <begin position="23"/>
        <end position="183"/>
    </location>
</feature>
<dbReference type="CDD" id="cd03811">
    <property type="entry name" value="GT4_GT28_WabH-like"/>
    <property type="match status" value="1"/>
</dbReference>
<organism evidence="3 4">
    <name type="scientific">Sphingobium yanoikuyae</name>
    <name type="common">Sphingomonas yanoikuyae</name>
    <dbReference type="NCBI Taxonomy" id="13690"/>
    <lineage>
        <taxon>Bacteria</taxon>
        <taxon>Pseudomonadati</taxon>
        <taxon>Pseudomonadota</taxon>
        <taxon>Alphaproteobacteria</taxon>
        <taxon>Sphingomonadales</taxon>
        <taxon>Sphingomonadaceae</taxon>
        <taxon>Sphingobium</taxon>
    </lineage>
</organism>
<dbReference type="PATRIC" id="fig|13690.10.peg.5182"/>
<evidence type="ECO:0000313" key="2">
    <source>
        <dbReference type="EMBL" id="AYO78735.1"/>
    </source>
</evidence>
<dbReference type="EMBL" id="JGVR01000059">
    <property type="protein sequence ID" value="KEZ13032.1"/>
    <property type="molecule type" value="Genomic_DNA"/>
</dbReference>
<dbReference type="InterPro" id="IPR028098">
    <property type="entry name" value="Glyco_trans_4-like_N"/>
</dbReference>
<dbReference type="Proteomes" id="UP000280708">
    <property type="component" value="Chromosome"/>
</dbReference>
<dbReference type="SUPFAM" id="SSF53756">
    <property type="entry name" value="UDP-Glycosyltransferase/glycogen phosphorylase"/>
    <property type="match status" value="1"/>
</dbReference>
<dbReference type="EMBL" id="CP033230">
    <property type="protein sequence ID" value="AYO78735.1"/>
    <property type="molecule type" value="Genomic_DNA"/>
</dbReference>
<evidence type="ECO:0000313" key="4">
    <source>
        <dbReference type="Proteomes" id="UP000028534"/>
    </source>
</evidence>
<name>A0A084E4Z0_SPHYA</name>
<proteinExistence type="predicted"/>
<dbReference type="Gene3D" id="3.40.50.2000">
    <property type="entry name" value="Glycogen Phosphorylase B"/>
    <property type="match status" value="2"/>
</dbReference>
<reference evidence="3 4" key="1">
    <citation type="submission" date="2014-03" db="EMBL/GenBank/DDBJ databases">
        <title>Genome sequence of Sphingobium yanoikuyae B1.</title>
        <authorList>
            <person name="Gan H.M."/>
            <person name="Gan H.Y."/>
            <person name="Savka M.A."/>
        </authorList>
    </citation>
    <scope>NUCLEOTIDE SEQUENCE [LARGE SCALE GENOMIC DNA]</scope>
    <source>
        <strain evidence="3 4">B1</strain>
    </source>
</reference>
<evidence type="ECO:0000313" key="5">
    <source>
        <dbReference type="Proteomes" id="UP000280708"/>
    </source>
</evidence>
<keyword evidence="3" id="KW-0808">Transferase</keyword>
<dbReference type="Pfam" id="PF13439">
    <property type="entry name" value="Glyco_transf_4"/>
    <property type="match status" value="1"/>
</dbReference>
<evidence type="ECO:0000259" key="1">
    <source>
        <dbReference type="Pfam" id="PF13439"/>
    </source>
</evidence>
<dbReference type="GO" id="GO:0016757">
    <property type="term" value="F:glycosyltransferase activity"/>
    <property type="evidence" value="ECO:0007669"/>
    <property type="project" value="UniProtKB-ARBA"/>
</dbReference>
<dbReference type="OrthoDB" id="9790710at2"/>
<sequence length="397" mass="44437">MGICWTIEPNMRVLTFLHSFEAGGVERIALRLVRAWRGAGIEAPLFMGRSDGPMRNELARALEFHQPRQPPFSTRRFETLWMMITLPAVIRRLQPDLLFCAGNSYTVVALAMKLLLGRRCPPIVAKISNDLERRDMPMPIRTLYRLWVRLHARFIDHFVGMEHAMEREISSAIHIPSRCISIIADPAIDQRQLETLRAGATGRRRQENEGLQFVAVGRLVPQKNFGLMLRAFAVAATTRDCLTIYGDGPERERLAALALQLGIEDRVRFKGHVPDPARHLTGFDIFLLSSNYEGVPAVIIEALGAGLPIIATDCSSAMSELTQHGRLATLVPVGNLYDLAAAIAAARRMDQCEDASYSQAKRFTIEQACGDYITCFKHVTYNSISENNCHPQAEVRS</sequence>
<protein>
    <submittedName>
        <fullName evidence="2 3">Glycosyltransferase</fullName>
    </submittedName>
</protein>
<reference evidence="2 5" key="2">
    <citation type="submission" date="2018-10" db="EMBL/GenBank/DDBJ databases">
        <title>Characterization and genome analysis of a novel bacterium Sphingobium yanoikuyae SJTF8 capable of degrading PAHs.</title>
        <authorList>
            <person name="Yin C."/>
            <person name="Xiong W."/>
            <person name="Liang R."/>
        </authorList>
    </citation>
    <scope>NUCLEOTIDE SEQUENCE [LARGE SCALE GENOMIC DNA]</scope>
    <source>
        <strain evidence="2 5">SJTF8</strain>
    </source>
</reference>
<accession>A0A084E4Z0</accession>
<dbReference type="PANTHER" id="PTHR12526:SF630">
    <property type="entry name" value="GLYCOSYLTRANSFERASE"/>
    <property type="match status" value="1"/>
</dbReference>
<dbReference type="Pfam" id="PF13692">
    <property type="entry name" value="Glyco_trans_1_4"/>
    <property type="match status" value="1"/>
</dbReference>
<gene>
    <name evidence="3" type="ORF">CP98_05014</name>
    <name evidence="2" type="ORF">EBF16_18655</name>
</gene>
<dbReference type="PANTHER" id="PTHR12526">
    <property type="entry name" value="GLYCOSYLTRANSFERASE"/>
    <property type="match status" value="1"/>
</dbReference>
<evidence type="ECO:0000313" key="3">
    <source>
        <dbReference type="EMBL" id="KEZ13032.1"/>
    </source>
</evidence>